<name>A0A235EQ90_9BURK</name>
<dbReference type="AlphaFoldDB" id="A0A235EQ90"/>
<feature type="region of interest" description="Disordered" evidence="1">
    <location>
        <begin position="66"/>
        <end position="90"/>
    </location>
</feature>
<reference evidence="2 3" key="1">
    <citation type="submission" date="2017-07" db="EMBL/GenBank/DDBJ databases">
        <title>Acidovorax KNDSW TSA 6 genome sequence and assembly.</title>
        <authorList>
            <person name="Mayilraj S."/>
        </authorList>
    </citation>
    <scope>NUCLEOTIDE SEQUENCE [LARGE SCALE GENOMIC DNA]</scope>
    <source>
        <strain evidence="2 3">KNDSW-TSA6</strain>
    </source>
</reference>
<evidence type="ECO:0000313" key="2">
    <source>
        <dbReference type="EMBL" id="OYD51179.1"/>
    </source>
</evidence>
<comment type="caution">
    <text evidence="2">The sequence shown here is derived from an EMBL/GenBank/DDBJ whole genome shotgun (WGS) entry which is preliminary data.</text>
</comment>
<evidence type="ECO:0000256" key="1">
    <source>
        <dbReference type="SAM" id="MobiDB-lite"/>
    </source>
</evidence>
<sequence>MRRFPLLSNCYAIREGGHRQRGGAALARRSLAWAARAPRVAGSGAVKVGTISPFPNRIHTPCRRSHFLTPSSSAPARPACSARARRASGG</sequence>
<keyword evidence="3" id="KW-1185">Reference proteome</keyword>
<accession>A0A235EQ90</accession>
<dbReference type="EMBL" id="NOIG01000004">
    <property type="protein sequence ID" value="OYD51179.1"/>
    <property type="molecule type" value="Genomic_DNA"/>
</dbReference>
<organism evidence="2 3">
    <name type="scientific">Acidovorax kalamii</name>
    <dbReference type="NCBI Taxonomy" id="2004485"/>
    <lineage>
        <taxon>Bacteria</taxon>
        <taxon>Pseudomonadati</taxon>
        <taxon>Pseudomonadota</taxon>
        <taxon>Betaproteobacteria</taxon>
        <taxon>Burkholderiales</taxon>
        <taxon>Comamonadaceae</taxon>
        <taxon>Acidovorax</taxon>
    </lineage>
</organism>
<gene>
    <name evidence="2" type="ORF">CBY09_04950</name>
</gene>
<feature type="compositionally biased region" description="Low complexity" evidence="1">
    <location>
        <begin position="70"/>
        <end position="82"/>
    </location>
</feature>
<evidence type="ECO:0000313" key="3">
    <source>
        <dbReference type="Proteomes" id="UP000215441"/>
    </source>
</evidence>
<proteinExistence type="predicted"/>
<protein>
    <submittedName>
        <fullName evidence="2">Uncharacterized protein</fullName>
    </submittedName>
</protein>
<dbReference type="Proteomes" id="UP000215441">
    <property type="component" value="Unassembled WGS sequence"/>
</dbReference>